<keyword evidence="7 9" id="KW-0472">Membrane</keyword>
<keyword evidence="4" id="KW-0997">Cell inner membrane</keyword>
<accession>A0A939S4L0</accession>
<comment type="caution">
    <text evidence="10">The sequence shown here is derived from an EMBL/GenBank/DDBJ whole genome shotgun (WGS) entry which is preliminary data.</text>
</comment>
<evidence type="ECO:0000256" key="4">
    <source>
        <dbReference type="ARBA" id="ARBA00022519"/>
    </source>
</evidence>
<feature type="transmembrane region" description="Helical" evidence="9">
    <location>
        <begin position="279"/>
        <end position="303"/>
    </location>
</feature>
<feature type="transmembrane region" description="Helical" evidence="9">
    <location>
        <begin position="247"/>
        <end position="272"/>
    </location>
</feature>
<feature type="transmembrane region" description="Helical" evidence="9">
    <location>
        <begin position="90"/>
        <end position="110"/>
    </location>
</feature>
<keyword evidence="11" id="KW-1185">Reference proteome</keyword>
<evidence type="ECO:0000256" key="3">
    <source>
        <dbReference type="ARBA" id="ARBA00022475"/>
    </source>
</evidence>
<evidence type="ECO:0000256" key="8">
    <source>
        <dbReference type="ARBA" id="ARBA00039381"/>
    </source>
</evidence>
<evidence type="ECO:0000313" key="10">
    <source>
        <dbReference type="EMBL" id="MBO1900384.1"/>
    </source>
</evidence>
<keyword evidence="2" id="KW-0813">Transport</keyword>
<keyword evidence="6 9" id="KW-1133">Transmembrane helix</keyword>
<evidence type="ECO:0000256" key="9">
    <source>
        <dbReference type="SAM" id="Phobius"/>
    </source>
</evidence>
<feature type="transmembrane region" description="Helical" evidence="9">
    <location>
        <begin position="117"/>
        <end position="136"/>
    </location>
</feature>
<dbReference type="PANTHER" id="PTHR32196">
    <property type="entry name" value="ABC TRANSPORTER PERMEASE PROTEIN YPHD-RELATED-RELATED"/>
    <property type="match status" value="1"/>
</dbReference>
<name>A0A939S4L0_9MICO</name>
<evidence type="ECO:0000256" key="1">
    <source>
        <dbReference type="ARBA" id="ARBA00004651"/>
    </source>
</evidence>
<dbReference type="Pfam" id="PF02653">
    <property type="entry name" value="BPD_transp_2"/>
    <property type="match status" value="1"/>
</dbReference>
<keyword evidence="3" id="KW-1003">Cell membrane</keyword>
<evidence type="ECO:0000313" key="11">
    <source>
        <dbReference type="Proteomes" id="UP000664382"/>
    </source>
</evidence>
<feature type="transmembrane region" description="Helical" evidence="9">
    <location>
        <begin position="39"/>
        <end position="58"/>
    </location>
</feature>
<dbReference type="AlphaFoldDB" id="A0A939S4L0"/>
<comment type="subcellular location">
    <subcellularLocation>
        <location evidence="1">Cell membrane</location>
        <topology evidence="1">Multi-pass membrane protein</topology>
    </subcellularLocation>
</comment>
<dbReference type="Proteomes" id="UP000664382">
    <property type="component" value="Unassembled WGS sequence"/>
</dbReference>
<organism evidence="10 11">
    <name type="scientific">Leucobacter weissii</name>
    <dbReference type="NCBI Taxonomy" id="1983706"/>
    <lineage>
        <taxon>Bacteria</taxon>
        <taxon>Bacillati</taxon>
        <taxon>Actinomycetota</taxon>
        <taxon>Actinomycetes</taxon>
        <taxon>Micrococcales</taxon>
        <taxon>Microbacteriaceae</taxon>
        <taxon>Leucobacter</taxon>
    </lineage>
</organism>
<keyword evidence="5 9" id="KW-0812">Transmembrane</keyword>
<sequence>MNRLKIFVAQNSTFIALLALIAFFAAMNPRFLTFNNAQTILLQIAELGLIALPLAFLVMSGTLDLSVGSVASLAAIVSGGVMVGTGSAPLGFLAAIGVGLVAGALNGLLVAYFKLNALVITLGFLSVWGGLALFLTNGATLTGFPSSFTALGTMSFGPISLQVIILVLFTLGAWYLLNRLPLGRNVLAIGGNSRAAHLMGINVQRTRFLLFVLTSVAAALSGVLLAAKLHSAPPTVGTGMEIQALTVVLLGGVALEGGAGRISGVIAGLLFVGVLRNGLVIMGVSQFLQTILIGATLVVAVMLDGSVQRLLKRTWSNLAVPAKPSEPSPAASTAA</sequence>
<dbReference type="GO" id="GO:0005886">
    <property type="term" value="C:plasma membrane"/>
    <property type="evidence" value="ECO:0007669"/>
    <property type="project" value="UniProtKB-SubCell"/>
</dbReference>
<feature type="transmembrane region" description="Helical" evidence="9">
    <location>
        <begin position="7"/>
        <end position="27"/>
    </location>
</feature>
<proteinExistence type="predicted"/>
<protein>
    <recommendedName>
        <fullName evidence="8">Autoinducer 2 import system permease protein LsrD</fullName>
    </recommendedName>
</protein>
<evidence type="ECO:0000256" key="6">
    <source>
        <dbReference type="ARBA" id="ARBA00022989"/>
    </source>
</evidence>
<dbReference type="EMBL" id="JAGDYM010000001">
    <property type="protein sequence ID" value="MBO1900384.1"/>
    <property type="molecule type" value="Genomic_DNA"/>
</dbReference>
<dbReference type="RefSeq" id="WP_208095024.1">
    <property type="nucleotide sequence ID" value="NZ_JAGDYM010000001.1"/>
</dbReference>
<dbReference type="CDD" id="cd06579">
    <property type="entry name" value="TM_PBP1_transp_AraH_like"/>
    <property type="match status" value="1"/>
</dbReference>
<feature type="transmembrane region" description="Helical" evidence="9">
    <location>
        <begin position="156"/>
        <end position="177"/>
    </location>
</feature>
<evidence type="ECO:0000256" key="7">
    <source>
        <dbReference type="ARBA" id="ARBA00023136"/>
    </source>
</evidence>
<gene>
    <name evidence="10" type="ORF">J4H92_00280</name>
</gene>
<feature type="transmembrane region" description="Helical" evidence="9">
    <location>
        <begin position="208"/>
        <end position="227"/>
    </location>
</feature>
<dbReference type="PANTHER" id="PTHR32196:SF71">
    <property type="entry name" value="AUTOINDUCER 2 IMPORT SYSTEM PERMEASE PROTEIN LSRD"/>
    <property type="match status" value="1"/>
</dbReference>
<dbReference type="InterPro" id="IPR001851">
    <property type="entry name" value="ABC_transp_permease"/>
</dbReference>
<reference evidence="10" key="1">
    <citation type="submission" date="2021-03" db="EMBL/GenBank/DDBJ databases">
        <title>Leucobacter chromiisoli sp. nov., isolated from chromium-containing soil of chemical plant.</title>
        <authorList>
            <person name="Xu Z."/>
        </authorList>
    </citation>
    <scope>NUCLEOTIDE SEQUENCE</scope>
    <source>
        <strain evidence="10">S27</strain>
    </source>
</reference>
<evidence type="ECO:0000256" key="5">
    <source>
        <dbReference type="ARBA" id="ARBA00022692"/>
    </source>
</evidence>
<dbReference type="GO" id="GO:0022857">
    <property type="term" value="F:transmembrane transporter activity"/>
    <property type="evidence" value="ECO:0007669"/>
    <property type="project" value="InterPro"/>
</dbReference>
<feature type="transmembrane region" description="Helical" evidence="9">
    <location>
        <begin position="65"/>
        <end position="84"/>
    </location>
</feature>
<evidence type="ECO:0000256" key="2">
    <source>
        <dbReference type="ARBA" id="ARBA00022448"/>
    </source>
</evidence>